<dbReference type="Pfam" id="PF04327">
    <property type="entry name" value="Peptidase_Prp"/>
    <property type="match status" value="1"/>
</dbReference>
<evidence type="ECO:0000256" key="4">
    <source>
        <dbReference type="ARBA" id="ARBA00022807"/>
    </source>
</evidence>
<dbReference type="Proteomes" id="UP000196710">
    <property type="component" value="Chromosome"/>
</dbReference>
<evidence type="ECO:0000256" key="2">
    <source>
        <dbReference type="ARBA" id="ARBA00022670"/>
    </source>
</evidence>
<dbReference type="AlphaFoldDB" id="A0A1Z2XTU4"/>
<accession>A0A1Z2XTU4</accession>
<reference evidence="7" key="1">
    <citation type="journal article" date="2017" name="Genome Announc.">
        <title>High-Quality Whole-Genome Sequences of the Oligo-Mouse-Microbiota Bacterial Community.</title>
        <authorList>
            <person name="Garzetti D."/>
            <person name="Brugiroux S."/>
            <person name="Bunk B."/>
            <person name="Pukall R."/>
            <person name="McCoy K.D."/>
            <person name="Macpherson A.J."/>
            <person name="Stecher B."/>
        </authorList>
    </citation>
    <scope>NUCLEOTIDE SEQUENCE</scope>
    <source>
        <strain evidence="7">KB18</strain>
    </source>
</reference>
<evidence type="ECO:0000313" key="9">
    <source>
        <dbReference type="Proteomes" id="UP000196710"/>
    </source>
</evidence>
<dbReference type="InterPro" id="IPR007422">
    <property type="entry name" value="Peptidase_Prp"/>
</dbReference>
<dbReference type="RefSeq" id="WP_066539057.1">
    <property type="nucleotide sequence ID" value="NZ_CP021422.1"/>
</dbReference>
<dbReference type="EMBL" id="CP065321">
    <property type="protein sequence ID" value="QQR31146.1"/>
    <property type="molecule type" value="Genomic_DNA"/>
</dbReference>
<dbReference type="GO" id="GO:0008234">
    <property type="term" value="F:cysteine-type peptidase activity"/>
    <property type="evidence" value="ECO:0007669"/>
    <property type="project" value="UniProtKB-KW"/>
</dbReference>
<keyword evidence="9" id="KW-1185">Reference proteome</keyword>
<evidence type="ECO:0000256" key="3">
    <source>
        <dbReference type="ARBA" id="ARBA00022801"/>
    </source>
</evidence>
<evidence type="ECO:0000313" key="7">
    <source>
        <dbReference type="EMBL" id="ASB41877.1"/>
    </source>
</evidence>
<reference evidence="8 10" key="3">
    <citation type="submission" date="2020-11" db="EMBL/GenBank/DDBJ databases">
        <title>Closed and high quality bacterial genomes of the OMM12 community.</title>
        <authorList>
            <person name="Marbouty M."/>
            <person name="Lamy-Besnier Q."/>
            <person name="Debarbieux L."/>
            <person name="Koszul R."/>
        </authorList>
    </citation>
    <scope>NUCLEOTIDE SEQUENCE [LARGE SCALE GENOMIC DNA]</scope>
    <source>
        <strain evidence="8 10">KB18</strain>
    </source>
</reference>
<sequence length="98" mass="10667">MIKVHLDLHHITVQGHAPRANGEAPGQNIVCAAVSALTLTLIEGLEAIAGMTIKALDDPGDVRIEWEEVNAIGKALIDTWYIGIIRIRDSYDNTILII</sequence>
<gene>
    <name evidence="7" type="ORF">ADH66_15170</name>
    <name evidence="8" type="ORF">I5Q82_05550</name>
</gene>
<dbReference type="KEGG" id="amur:ADH66_15170"/>
<dbReference type="EMBL" id="CP021422">
    <property type="protein sequence ID" value="ASB41877.1"/>
    <property type="molecule type" value="Genomic_DNA"/>
</dbReference>
<keyword evidence="2 8" id="KW-0645">Protease</keyword>
<dbReference type="GO" id="GO:0042254">
    <property type="term" value="P:ribosome biogenesis"/>
    <property type="evidence" value="ECO:0007669"/>
    <property type="project" value="UniProtKB-KW"/>
</dbReference>
<keyword evidence="3" id="KW-0378">Hydrolase</keyword>
<comment type="similarity">
    <text evidence="5">Belongs to the Prp family.</text>
</comment>
<keyword evidence="4" id="KW-0788">Thiol protease</keyword>
<dbReference type="CDD" id="cd16332">
    <property type="entry name" value="Prp-like"/>
    <property type="match status" value="1"/>
</dbReference>
<dbReference type="Proteomes" id="UP000596035">
    <property type="component" value="Chromosome"/>
</dbReference>
<evidence type="ECO:0000313" key="8">
    <source>
        <dbReference type="EMBL" id="QQR31146.1"/>
    </source>
</evidence>
<evidence type="ECO:0000313" key="10">
    <source>
        <dbReference type="Proteomes" id="UP000596035"/>
    </source>
</evidence>
<evidence type="ECO:0000256" key="1">
    <source>
        <dbReference type="ARBA" id="ARBA00022517"/>
    </source>
</evidence>
<reference evidence="9" key="2">
    <citation type="submission" date="2017-05" db="EMBL/GenBank/DDBJ databases">
        <title>Improved OligoMM genomes.</title>
        <authorList>
            <person name="Garzetti D."/>
        </authorList>
    </citation>
    <scope>NUCLEOTIDE SEQUENCE [LARGE SCALE GENOMIC DNA]</scope>
    <source>
        <strain evidence="9">KB18</strain>
    </source>
</reference>
<protein>
    <recommendedName>
        <fullName evidence="6">Ribosomal processing cysteine protease Prp</fullName>
    </recommendedName>
</protein>
<organism evidence="8 10">
    <name type="scientific">Acutalibacter muris</name>
    <dbReference type="NCBI Taxonomy" id="1796620"/>
    <lineage>
        <taxon>Bacteria</taxon>
        <taxon>Bacillati</taxon>
        <taxon>Bacillota</taxon>
        <taxon>Clostridia</taxon>
        <taxon>Eubacteriales</taxon>
        <taxon>Acutalibacteraceae</taxon>
        <taxon>Acutalibacter</taxon>
    </lineage>
</organism>
<keyword evidence="1" id="KW-0690">Ribosome biogenesis</keyword>
<dbReference type="GO" id="GO:0006508">
    <property type="term" value="P:proteolysis"/>
    <property type="evidence" value="ECO:0007669"/>
    <property type="project" value="UniProtKB-KW"/>
</dbReference>
<dbReference type="Gene3D" id="3.30.70.1490">
    <property type="entry name" value="Cysteine protease Prp"/>
    <property type="match status" value="1"/>
</dbReference>
<dbReference type="InterPro" id="IPR036764">
    <property type="entry name" value="Peptidase_Prp_sf"/>
</dbReference>
<name>A0A1Z2XTU4_9FIRM</name>
<evidence type="ECO:0000256" key="5">
    <source>
        <dbReference type="ARBA" id="ARBA00044503"/>
    </source>
</evidence>
<evidence type="ECO:0000256" key="6">
    <source>
        <dbReference type="ARBA" id="ARBA00044538"/>
    </source>
</evidence>
<proteinExistence type="inferred from homology"/>
<dbReference type="SUPFAM" id="SSF118010">
    <property type="entry name" value="TM1457-like"/>
    <property type="match status" value="1"/>
</dbReference>